<organism evidence="1 2">
    <name type="scientific">Candida boidinii</name>
    <name type="common">Yeast</name>
    <dbReference type="NCBI Taxonomy" id="5477"/>
    <lineage>
        <taxon>Eukaryota</taxon>
        <taxon>Fungi</taxon>
        <taxon>Dikarya</taxon>
        <taxon>Ascomycota</taxon>
        <taxon>Saccharomycotina</taxon>
        <taxon>Pichiomycetes</taxon>
        <taxon>Pichiales</taxon>
        <taxon>Pichiaceae</taxon>
        <taxon>Ogataea</taxon>
        <taxon>Ogataea/Candida clade</taxon>
    </lineage>
</organism>
<comment type="caution">
    <text evidence="1">The sequence shown here is derived from an EMBL/GenBank/DDBJ whole genome shotgun (WGS) entry which is preliminary data.</text>
</comment>
<keyword evidence="2" id="KW-1185">Reference proteome</keyword>
<dbReference type="EMBL" id="BSXV01000435">
    <property type="protein sequence ID" value="GME89084.1"/>
    <property type="molecule type" value="Genomic_DNA"/>
</dbReference>
<evidence type="ECO:0000313" key="2">
    <source>
        <dbReference type="Proteomes" id="UP001165101"/>
    </source>
</evidence>
<reference evidence="1" key="1">
    <citation type="submission" date="2023-04" db="EMBL/GenBank/DDBJ databases">
        <title>Candida boidinii NBRC 1967.</title>
        <authorList>
            <person name="Ichikawa N."/>
            <person name="Sato H."/>
            <person name="Tonouchi N."/>
        </authorList>
    </citation>
    <scope>NUCLEOTIDE SEQUENCE</scope>
    <source>
        <strain evidence="1">NBRC 1967</strain>
    </source>
</reference>
<evidence type="ECO:0000313" key="1">
    <source>
        <dbReference type="EMBL" id="GME89084.1"/>
    </source>
</evidence>
<sequence length="492" mass="56337">MTEYKLNPVKKVAVIGGGPCGVGVIRPLVEENAFDEIVVFEKRDRTGGLWNYATEDFYSQKHNVPSVDPSELVKPYKIENEKDNYWWPTATYELLDANVPIELIGYKESEWADDMPIFPTRKQILDYFQDYAKPYEKYIKFGRNVISIRQLDNLKWEITTRDVNDSTQGGFVESKESPDHVDLFDAVIVSSGSYDSPYIPDKEGLSAWNEKYPDSISHSKQYRHPRQFKDVKGEIIVVGNSASGSDISYQIATELNRRLYKSARSKALLPDHVSSNLIVVPDIERLDPETKSVHFVDGTVVENVDKILFATGFLRHYPFFKEINKSDKPLITDGGRVHGTYRQVIGYNYPGLAFTFLARHTLPARLSQTQGAWLARIFSGRLKLPTVEEMQQEEQDRLAKRGDGPAFHTLLFPDDVIYYKTFNKDIWGCGDKGYFPVEWNQQDIKYRGGSTALKEAYVKYINLTGEKPKSRKQIKETVGLEEPEIDFSIFDV</sequence>
<protein>
    <submittedName>
        <fullName evidence="1">Unnamed protein product</fullName>
    </submittedName>
</protein>
<dbReference type="Proteomes" id="UP001165101">
    <property type="component" value="Unassembled WGS sequence"/>
</dbReference>
<gene>
    <name evidence="1" type="ORF">Cboi01_000125100</name>
</gene>
<name>A0ACB5TIN1_CANBO</name>
<proteinExistence type="predicted"/>
<accession>A0ACB5TIN1</accession>